<dbReference type="STRING" id="403833.Pmob_0942"/>
<protein>
    <submittedName>
        <fullName evidence="4">GCN5-related N-acetyltransferase</fullName>
    </submittedName>
</protein>
<dbReference type="GO" id="GO:0016747">
    <property type="term" value="F:acyltransferase activity, transferring groups other than amino-acyl groups"/>
    <property type="evidence" value="ECO:0007669"/>
    <property type="project" value="InterPro"/>
</dbReference>
<dbReference type="InterPro" id="IPR016181">
    <property type="entry name" value="Acyl_CoA_acyltransferase"/>
</dbReference>
<evidence type="ECO:0000313" key="4">
    <source>
        <dbReference type="EMBL" id="ABX31664.1"/>
    </source>
</evidence>
<dbReference type="InterPro" id="IPR000182">
    <property type="entry name" value="GNAT_dom"/>
</dbReference>
<dbReference type="EMBL" id="CP000879">
    <property type="protein sequence ID" value="ABX31664.1"/>
    <property type="molecule type" value="Genomic_DNA"/>
</dbReference>
<keyword evidence="1" id="KW-0808">Transferase</keyword>
<reference evidence="4" key="1">
    <citation type="submission" date="2007-11" db="EMBL/GenBank/DDBJ databases">
        <title>Complete sequence of Petroga mobilis SJ95.</title>
        <authorList>
            <consortium name="US DOE Joint Genome Institute"/>
            <person name="Copeland A."/>
            <person name="Lucas S."/>
            <person name="Lapidus A."/>
            <person name="Barry K."/>
            <person name="Glavina del Rio T."/>
            <person name="Dalin E."/>
            <person name="Tice H."/>
            <person name="Pitluck S."/>
            <person name="Meincke L."/>
            <person name="Brettin T."/>
            <person name="Bruce D."/>
            <person name="Detter J.C."/>
            <person name="Han C."/>
            <person name="Kuske C.R."/>
            <person name="Schmutz J."/>
            <person name="Larimer F."/>
            <person name="Land M."/>
            <person name="Hauser L."/>
            <person name="Kyrpides N."/>
            <person name="Mikhailova N."/>
            <person name="Noll K."/>
            <person name="Richardson P."/>
        </authorList>
    </citation>
    <scope>NUCLEOTIDE SEQUENCE [LARGE SCALE GENOMIC DNA]</scope>
    <source>
        <strain evidence="4">SJ95</strain>
    </source>
</reference>
<dbReference type="KEGG" id="pmo:Pmob_0942"/>
<evidence type="ECO:0000259" key="3">
    <source>
        <dbReference type="PROSITE" id="PS51186"/>
    </source>
</evidence>
<dbReference type="PROSITE" id="PS51186">
    <property type="entry name" value="GNAT"/>
    <property type="match status" value="1"/>
</dbReference>
<name>A9BJS1_PETMO</name>
<dbReference type="AlphaFoldDB" id="A9BJS1"/>
<dbReference type="Proteomes" id="UP000000789">
    <property type="component" value="Chromosome"/>
</dbReference>
<dbReference type="eggNOG" id="COG0456">
    <property type="taxonomic scope" value="Bacteria"/>
</dbReference>
<dbReference type="PANTHER" id="PTHR43420">
    <property type="entry name" value="ACETYLTRANSFERASE"/>
    <property type="match status" value="1"/>
</dbReference>
<gene>
    <name evidence="4" type="ordered locus">Pmob_0942</name>
</gene>
<dbReference type="SUPFAM" id="SSF55729">
    <property type="entry name" value="Acyl-CoA N-acyltransferases (Nat)"/>
    <property type="match status" value="1"/>
</dbReference>
<dbReference type="CDD" id="cd04301">
    <property type="entry name" value="NAT_SF"/>
    <property type="match status" value="1"/>
</dbReference>
<dbReference type="HOGENOM" id="CLU_122305_0_0_0"/>
<organism evidence="4 5">
    <name type="scientific">Petrotoga mobilis (strain DSM 10674 / SJ95)</name>
    <dbReference type="NCBI Taxonomy" id="403833"/>
    <lineage>
        <taxon>Bacteria</taxon>
        <taxon>Thermotogati</taxon>
        <taxon>Thermotogota</taxon>
        <taxon>Thermotogae</taxon>
        <taxon>Petrotogales</taxon>
        <taxon>Petrotogaceae</taxon>
        <taxon>Petrotoga</taxon>
    </lineage>
</organism>
<keyword evidence="2" id="KW-0012">Acyltransferase</keyword>
<sequence>MSVTKLELMSKEEFEIYKKKMYEEYAKVLAENLLIPYEEALARAEDQIDTIWNEDIKKGKNCGYNVITGNNEHVGRIWVFVNYSSKKAFIYDIRIFPQYQKKGLAKSAIKELEETLKKENVKSLELNVFGNNKVAYNLYKNLGFTETYINLMKGFQKQRVVTLPKFLKFLETLFLKSGYRIVAIEMRKKIK</sequence>
<dbReference type="InterPro" id="IPR050680">
    <property type="entry name" value="YpeA/RimI_acetyltransf"/>
</dbReference>
<dbReference type="Gene3D" id="3.40.630.30">
    <property type="match status" value="1"/>
</dbReference>
<accession>A9BJS1</accession>
<dbReference type="Pfam" id="PF00583">
    <property type="entry name" value="Acetyltransf_1"/>
    <property type="match status" value="1"/>
</dbReference>
<proteinExistence type="predicted"/>
<evidence type="ECO:0000313" key="5">
    <source>
        <dbReference type="Proteomes" id="UP000000789"/>
    </source>
</evidence>
<dbReference type="RefSeq" id="WP_012208767.1">
    <property type="nucleotide sequence ID" value="NC_010003.1"/>
</dbReference>
<feature type="domain" description="N-acetyltransferase" evidence="3">
    <location>
        <begin position="23"/>
        <end position="168"/>
    </location>
</feature>
<evidence type="ECO:0000256" key="2">
    <source>
        <dbReference type="ARBA" id="ARBA00023315"/>
    </source>
</evidence>
<evidence type="ECO:0000256" key="1">
    <source>
        <dbReference type="ARBA" id="ARBA00022679"/>
    </source>
</evidence>
<keyword evidence="5" id="KW-1185">Reference proteome</keyword>